<feature type="chain" id="PRO_5045872047" evidence="8">
    <location>
        <begin position="25"/>
        <end position="1441"/>
    </location>
</feature>
<dbReference type="InterPro" id="IPR051012">
    <property type="entry name" value="CellSynth/LPSAsmb/PSIAsmb"/>
</dbReference>
<evidence type="ECO:0000256" key="4">
    <source>
        <dbReference type="ARBA" id="ARBA00022803"/>
    </source>
</evidence>
<dbReference type="InterPro" id="IPR003921">
    <property type="entry name" value="Cell_synth_C"/>
</dbReference>
<dbReference type="Gene3D" id="1.25.40.10">
    <property type="entry name" value="Tetratricopeptide repeat domain"/>
    <property type="match status" value="4"/>
</dbReference>
<evidence type="ECO:0000259" key="9">
    <source>
        <dbReference type="Pfam" id="PF05420"/>
    </source>
</evidence>
<dbReference type="Pfam" id="PF14559">
    <property type="entry name" value="TPR_19"/>
    <property type="match status" value="2"/>
</dbReference>
<feature type="compositionally biased region" description="Basic and acidic residues" evidence="7">
    <location>
        <begin position="261"/>
        <end position="277"/>
    </location>
</feature>
<evidence type="ECO:0000313" key="11">
    <source>
        <dbReference type="Proteomes" id="UP000637632"/>
    </source>
</evidence>
<keyword evidence="2 8" id="KW-0732">Signal</keyword>
<proteinExistence type="predicted"/>
<keyword evidence="4 6" id="KW-0802">TPR repeat</keyword>
<keyword evidence="3" id="KW-0677">Repeat</keyword>
<feature type="repeat" description="TPR" evidence="6">
    <location>
        <begin position="729"/>
        <end position="762"/>
    </location>
</feature>
<organism evidence="10 11">
    <name type="scientific">Undibacterium aquatile</name>
    <dbReference type="NCBI Taxonomy" id="1537398"/>
    <lineage>
        <taxon>Bacteria</taxon>
        <taxon>Pseudomonadati</taxon>
        <taxon>Pseudomonadota</taxon>
        <taxon>Betaproteobacteria</taxon>
        <taxon>Burkholderiales</taxon>
        <taxon>Oxalobacteraceae</taxon>
        <taxon>Undibacterium</taxon>
    </lineage>
</organism>
<evidence type="ECO:0000256" key="3">
    <source>
        <dbReference type="ARBA" id="ARBA00022737"/>
    </source>
</evidence>
<evidence type="ECO:0000256" key="8">
    <source>
        <dbReference type="SAM" id="SignalP"/>
    </source>
</evidence>
<dbReference type="PROSITE" id="PS50005">
    <property type="entry name" value="TPR"/>
    <property type="match status" value="1"/>
</dbReference>
<sequence length="1441" mass="155569">MVFKRKAMALALLAMCVECSTAFANSPLTQKLVEQAHFWEQRGRDDNAADAWRKVLKVDANNIEALVALGIFDAHSGNADLAKNHLDKLKEVKAASAQIRLVEKAISLGTAGGKSQLENARRLAQQGDTEAAADSYRMIGDVKGDAALEYYQVLAGTKSGYAEAKRGLEKLAKENPSNHKYALAYAQTLTYRDASRPEGLALLESLTSKADVSRQAEEAWRQALTWMGLQSSNSKYFRNYLEKHPQDKTIQDKLASVNRPVRNDAPEERRPVNKPKPESPLAKGSAIGFKALDANDVPTAEKEFQSLIKSHPKDPVGYGGMGLVKMRQEEFIEARKFLQKALDFSSAKAKSNWKQAFDGANYWALIEDARTAFEDADSVKGIALLRKAVEINGTEPSGLLQLADALQAENDMAGAEENFKRVFNADKKEMRALDGLIGIYVLQKRLSDLEALGEYLLPRHLAIVANLKSEQMAAQAKQLEAAGDIVGAQRVLEDAILIKPEDAWLRMSLAKIYLKRDMAPQAQALLDALTNVEKPDAEALYVSALLSQMQQLWWEGLQTLERVPANARKPEMFALQKQLWIRVQLDRIDLLNKRGYVDQVREILTQIEAAAGTDNEYIGTLAALYIKLGDTERGFAMIRQAVQNTQQPSASLLLQYASTLMQANQEAELEAVMRKVAAMPKLQEDEIKSFKQLQKALSMRYSERAREAKDYAAAYAYIQPYLIETPDDNLLLLTLARIYSSAGDSEPAKELYTKVLETDPDNPEVLQGLVFAAIQIKDFSGAENYLDKLMRMQPENPRFIALAGNVARAQGHNGKALGYFKKALALEQAQRPLSGAGVDGLRLVTPGSVANNLNNFKVNPFAERKADVVPAVTQVAAPAPVSAPATPMPPVLKEVPQLAPQYAAAAKPASATSAAVAPVSATPLVANGVTPGSTSTSGTTNTIAIPAAVSNSTGVAVAGNAGNKTVNAPALLSVPAAPPVSQGSAVIRSNPLPLAKPVAGNAVSGAEVKKVSPLSSAKSTAPVSAEEAALIKEIDALNELNRSEVTAGFAARARSGQSGLSQLKDLETPIEAHITTLGYGQFGLKVIPVVIDAGTLQLNDANIAGQFGRNTILNEQAKFAKIAFSTQARTRGLSDASSIEQVARGVALNLSYELAGVKLDVGSSPLNFPIQNVVGGLRWSTQSDGLNFSAEVSRRSVTDSYLSYAGAKDSLYGLSWGGVTRNGLRLDASYDGEDGGVYGALGLYGINGKNVVKNTMVDAGAGIYWRAYRTKDTTVTTGLGLNSSFYKKNLRYFTYGHGGYFSPQSYVALNVPLEISGRYGKLSYQAGASVGVQHFREDAAPYYPLISADQTELELFAAANPALNIASSYAGQSHTGLQYKISGALEYLLSPHFTLGGRLSADNSGDFTDASGMLYIRYTFEPRRGQVSFPPIAPKPYYLGN</sequence>
<dbReference type="InterPro" id="IPR008410">
    <property type="entry name" value="BCSC_C"/>
</dbReference>
<evidence type="ECO:0000256" key="2">
    <source>
        <dbReference type="ARBA" id="ARBA00022729"/>
    </source>
</evidence>
<dbReference type="PRINTS" id="PR01441">
    <property type="entry name" value="CELLSNTHASEC"/>
</dbReference>
<comment type="caution">
    <text evidence="10">The sequence shown here is derived from an EMBL/GenBank/DDBJ whole genome shotgun (WGS) entry which is preliminary data.</text>
</comment>
<comment type="pathway">
    <text evidence="1">Glycan metabolism; bacterial cellulose biosynthesis.</text>
</comment>
<dbReference type="Pfam" id="PF05420">
    <property type="entry name" value="BCSC_C"/>
    <property type="match status" value="1"/>
</dbReference>
<evidence type="ECO:0000256" key="5">
    <source>
        <dbReference type="ARBA" id="ARBA00022916"/>
    </source>
</evidence>
<dbReference type="InterPro" id="IPR019734">
    <property type="entry name" value="TPR_rpt"/>
</dbReference>
<feature type="signal peptide" evidence="8">
    <location>
        <begin position="1"/>
        <end position="24"/>
    </location>
</feature>
<gene>
    <name evidence="10" type="ORF">H8K26_11020</name>
</gene>
<dbReference type="SUPFAM" id="SSF48452">
    <property type="entry name" value="TPR-like"/>
    <property type="match status" value="4"/>
</dbReference>
<dbReference type="Proteomes" id="UP000637632">
    <property type="component" value="Unassembled WGS sequence"/>
</dbReference>
<feature type="region of interest" description="Disordered" evidence="7">
    <location>
        <begin position="248"/>
        <end position="285"/>
    </location>
</feature>
<keyword evidence="5" id="KW-0135">Cellulose biosynthesis</keyword>
<dbReference type="PANTHER" id="PTHR45586:SF1">
    <property type="entry name" value="LIPOPOLYSACCHARIDE ASSEMBLY PROTEIN B"/>
    <property type="match status" value="1"/>
</dbReference>
<keyword evidence="11" id="KW-1185">Reference proteome</keyword>
<name>A0ABR6XGI8_9BURK</name>
<evidence type="ECO:0000313" key="10">
    <source>
        <dbReference type="EMBL" id="MBC3811976.1"/>
    </source>
</evidence>
<dbReference type="PANTHER" id="PTHR45586">
    <property type="entry name" value="TPR REPEAT-CONTAINING PROTEIN PA4667"/>
    <property type="match status" value="1"/>
</dbReference>
<reference evidence="10 11" key="1">
    <citation type="submission" date="2020-08" db="EMBL/GenBank/DDBJ databases">
        <title>Novel species isolated from subtropical streams in China.</title>
        <authorList>
            <person name="Lu H."/>
        </authorList>
    </citation>
    <scope>NUCLEOTIDE SEQUENCE [LARGE SCALE GENOMIC DNA]</scope>
    <source>
        <strain evidence="10 11">CCTCC AB 2015119</strain>
    </source>
</reference>
<evidence type="ECO:0000256" key="7">
    <source>
        <dbReference type="SAM" id="MobiDB-lite"/>
    </source>
</evidence>
<feature type="domain" description="Cellulose synthase operon C C-terminal" evidence="9">
    <location>
        <begin position="1061"/>
        <end position="1421"/>
    </location>
</feature>
<protein>
    <submittedName>
        <fullName evidence="10">BCSC C-terminal domain-containing protein</fullName>
    </submittedName>
</protein>
<dbReference type="RefSeq" id="WP_190479486.1">
    <property type="nucleotide sequence ID" value="NZ_JACOFT010000003.1"/>
</dbReference>
<evidence type="ECO:0000256" key="1">
    <source>
        <dbReference type="ARBA" id="ARBA00005186"/>
    </source>
</evidence>
<dbReference type="InterPro" id="IPR011990">
    <property type="entry name" value="TPR-like_helical_dom_sf"/>
</dbReference>
<dbReference type="EMBL" id="JACOFT010000003">
    <property type="protein sequence ID" value="MBC3811976.1"/>
    <property type="molecule type" value="Genomic_DNA"/>
</dbReference>
<dbReference type="SMART" id="SM00028">
    <property type="entry name" value="TPR"/>
    <property type="match status" value="7"/>
</dbReference>
<evidence type="ECO:0000256" key="6">
    <source>
        <dbReference type="PROSITE-ProRule" id="PRU00339"/>
    </source>
</evidence>
<accession>A0ABR6XGI8</accession>